<gene>
    <name evidence="3" type="ORF">UPYG_G00128940</name>
</gene>
<dbReference type="SUPFAM" id="SSF56436">
    <property type="entry name" value="C-type lectin-like"/>
    <property type="match status" value="2"/>
</dbReference>
<dbReference type="Pfam" id="PF00059">
    <property type="entry name" value="Lectin_C"/>
    <property type="match status" value="1"/>
</dbReference>
<dbReference type="Proteomes" id="UP001557470">
    <property type="component" value="Unassembled WGS sequence"/>
</dbReference>
<comment type="caution">
    <text evidence="3">The sequence shown here is derived from an EMBL/GenBank/DDBJ whole genome shotgun (WGS) entry which is preliminary data.</text>
</comment>
<evidence type="ECO:0000259" key="2">
    <source>
        <dbReference type="PROSITE" id="PS50041"/>
    </source>
</evidence>
<dbReference type="EMBL" id="JAGEUA010000003">
    <property type="protein sequence ID" value="KAL0994896.1"/>
    <property type="molecule type" value="Genomic_DNA"/>
</dbReference>
<feature type="signal peptide" evidence="1">
    <location>
        <begin position="1"/>
        <end position="20"/>
    </location>
</feature>
<accession>A0ABD0XU26</accession>
<organism evidence="3 4">
    <name type="scientific">Umbra pygmaea</name>
    <name type="common">Eastern mudminnow</name>
    <dbReference type="NCBI Taxonomy" id="75934"/>
    <lineage>
        <taxon>Eukaryota</taxon>
        <taxon>Metazoa</taxon>
        <taxon>Chordata</taxon>
        <taxon>Craniata</taxon>
        <taxon>Vertebrata</taxon>
        <taxon>Euteleostomi</taxon>
        <taxon>Actinopterygii</taxon>
        <taxon>Neopterygii</taxon>
        <taxon>Teleostei</taxon>
        <taxon>Protacanthopterygii</taxon>
        <taxon>Esociformes</taxon>
        <taxon>Umbridae</taxon>
        <taxon>Umbra</taxon>
    </lineage>
</organism>
<protein>
    <recommendedName>
        <fullName evidence="2">C-type lectin domain-containing protein</fullName>
    </recommendedName>
</protein>
<dbReference type="AlphaFoldDB" id="A0ABD0XU26"/>
<feature type="chain" id="PRO_5044835273" description="C-type lectin domain-containing protein" evidence="1">
    <location>
        <begin position="21"/>
        <end position="192"/>
    </location>
</feature>
<evidence type="ECO:0000313" key="3">
    <source>
        <dbReference type="EMBL" id="KAL0994896.1"/>
    </source>
</evidence>
<name>A0ABD0XU26_UMBPY</name>
<dbReference type="SMART" id="SM00034">
    <property type="entry name" value="CLECT"/>
    <property type="match status" value="1"/>
</dbReference>
<reference evidence="3 4" key="1">
    <citation type="submission" date="2024-06" db="EMBL/GenBank/DDBJ databases">
        <authorList>
            <person name="Pan Q."/>
            <person name="Wen M."/>
            <person name="Jouanno E."/>
            <person name="Zahm M."/>
            <person name="Klopp C."/>
            <person name="Cabau C."/>
            <person name="Louis A."/>
            <person name="Berthelot C."/>
            <person name="Parey E."/>
            <person name="Roest Crollius H."/>
            <person name="Montfort J."/>
            <person name="Robinson-Rechavi M."/>
            <person name="Bouchez O."/>
            <person name="Lampietro C."/>
            <person name="Lopez Roques C."/>
            <person name="Donnadieu C."/>
            <person name="Postlethwait J."/>
            <person name="Bobe J."/>
            <person name="Verreycken H."/>
            <person name="Guiguen Y."/>
        </authorList>
    </citation>
    <scope>NUCLEOTIDE SEQUENCE [LARGE SCALE GENOMIC DNA]</scope>
    <source>
        <strain evidence="3">Up_M1</strain>
        <tissue evidence="3">Testis</tissue>
    </source>
</reference>
<keyword evidence="1" id="KW-0732">Signal</keyword>
<feature type="domain" description="C-type lectin" evidence="2">
    <location>
        <begin position="66"/>
        <end position="183"/>
    </location>
</feature>
<evidence type="ECO:0000313" key="4">
    <source>
        <dbReference type="Proteomes" id="UP001557470"/>
    </source>
</evidence>
<sequence>MDKTVCLIILISGFSGLCSCAPNQYHLVSTPKNWTEAQQYCRNNFLDLASIIRYIDGIGAVWLQDTNSNTYFLMNLLSGTWSQAQSYCRSHYTDLATVTSSTLTNVQNAIQQQSNGQAGLKVWIGLYSQWRWSDQSSSVFKYWDSITNQGGLSNQGLFCGRINFPSGLWNDDNCGNEHPFFCKEGNGENYYI</sequence>
<dbReference type="InterPro" id="IPR016187">
    <property type="entry name" value="CTDL_fold"/>
</dbReference>
<dbReference type="PROSITE" id="PS51257">
    <property type="entry name" value="PROKAR_LIPOPROTEIN"/>
    <property type="match status" value="1"/>
</dbReference>
<dbReference type="InterPro" id="IPR016186">
    <property type="entry name" value="C-type_lectin-like/link_sf"/>
</dbReference>
<evidence type="ECO:0000256" key="1">
    <source>
        <dbReference type="SAM" id="SignalP"/>
    </source>
</evidence>
<keyword evidence="4" id="KW-1185">Reference proteome</keyword>
<dbReference type="PANTHER" id="PTHR45784">
    <property type="entry name" value="C-TYPE LECTIN DOMAIN FAMILY 20 MEMBER A-RELATED"/>
    <property type="match status" value="1"/>
</dbReference>
<dbReference type="PANTHER" id="PTHR45784:SF3">
    <property type="entry name" value="C-TYPE LECTIN DOMAIN FAMILY 4 MEMBER K-LIKE-RELATED"/>
    <property type="match status" value="1"/>
</dbReference>
<dbReference type="Gene3D" id="3.10.100.10">
    <property type="entry name" value="Mannose-Binding Protein A, subunit A"/>
    <property type="match status" value="2"/>
</dbReference>
<dbReference type="InterPro" id="IPR001304">
    <property type="entry name" value="C-type_lectin-like"/>
</dbReference>
<dbReference type="PROSITE" id="PS50041">
    <property type="entry name" value="C_TYPE_LECTIN_2"/>
    <property type="match status" value="1"/>
</dbReference>
<proteinExistence type="predicted"/>